<organism evidence="1 2">
    <name type="scientific">Pararhodobacter aggregans</name>
    <dbReference type="NCBI Taxonomy" id="404875"/>
    <lineage>
        <taxon>Bacteria</taxon>
        <taxon>Pseudomonadati</taxon>
        <taxon>Pseudomonadota</taxon>
        <taxon>Alphaproteobacteria</taxon>
        <taxon>Rhodobacterales</taxon>
        <taxon>Paracoccaceae</taxon>
        <taxon>Pararhodobacter</taxon>
    </lineage>
</organism>
<dbReference type="InterPro" id="IPR029069">
    <property type="entry name" value="HotDog_dom_sf"/>
</dbReference>
<proteinExistence type="predicted"/>
<dbReference type="Proteomes" id="UP000244810">
    <property type="component" value="Unassembled WGS sequence"/>
</dbReference>
<sequence length="306" mass="33203">MDREVWRGSVAAWECDEMGHLNTRFYVLRAVEGVAMLLAQLGLPGTTRADAETSFAVEDMHIRFHREARQAASLSLSGGVLEAGPDWAEVLLVMEDVAKAEVKATFRIRLRPIRPASGAALPWPEGFAARAEARRVTMPEIAAPRSTPVGAVVSRASAAAAQGMARLSMGVVGPDRVDAFGRMGAWHFIGAVSDGIRSLTGPFRDIIAQNADPVPARVGGAVVEFRILHLDWPRLGDGYEVRGGLQGIEGQVQKLVFWMLDPVTGRVFGTMQSIAVNFDLETRKVIRMSDRARELLVPLSLPDLGL</sequence>
<name>A0A2T7US94_9RHOB</name>
<reference evidence="1 2" key="1">
    <citation type="journal article" date="2011" name="Syst. Appl. Microbiol.">
        <title>Defluviimonas denitrificans gen. nov., sp. nov., and Pararhodobacter aggregans gen. nov., sp. nov., non-phototrophic Rhodobacteraceae from the biofilter of a marine aquaculture.</title>
        <authorList>
            <person name="Foesel B.U."/>
            <person name="Drake H.L."/>
            <person name="Schramm A."/>
        </authorList>
    </citation>
    <scope>NUCLEOTIDE SEQUENCE [LARGE SCALE GENOMIC DNA]</scope>
    <source>
        <strain evidence="1 2">D1-19</strain>
    </source>
</reference>
<gene>
    <name evidence="1" type="ORF">DDE23_11700</name>
</gene>
<dbReference type="Gene3D" id="3.10.129.10">
    <property type="entry name" value="Hotdog Thioesterase"/>
    <property type="match status" value="2"/>
</dbReference>
<evidence type="ECO:0000313" key="1">
    <source>
        <dbReference type="EMBL" id="PVE47496.1"/>
    </source>
</evidence>
<comment type="caution">
    <text evidence="1">The sequence shown here is derived from an EMBL/GenBank/DDBJ whole genome shotgun (WGS) entry which is preliminary data.</text>
</comment>
<dbReference type="OrthoDB" id="7597365at2"/>
<accession>A0A2T7US94</accession>
<dbReference type="AlphaFoldDB" id="A0A2T7US94"/>
<keyword evidence="2" id="KW-1185">Reference proteome</keyword>
<dbReference type="Pfam" id="PF13279">
    <property type="entry name" value="4HBT_2"/>
    <property type="match status" value="1"/>
</dbReference>
<dbReference type="RefSeq" id="WP_107753938.1">
    <property type="nucleotide sequence ID" value="NZ_QBKF01000011.1"/>
</dbReference>
<dbReference type="EMBL" id="QDDR01000005">
    <property type="protein sequence ID" value="PVE47496.1"/>
    <property type="molecule type" value="Genomic_DNA"/>
</dbReference>
<evidence type="ECO:0000313" key="2">
    <source>
        <dbReference type="Proteomes" id="UP000244810"/>
    </source>
</evidence>
<protein>
    <submittedName>
        <fullName evidence="1">Thioesterase</fullName>
    </submittedName>
</protein>
<dbReference type="SUPFAM" id="SSF54637">
    <property type="entry name" value="Thioesterase/thiol ester dehydrase-isomerase"/>
    <property type="match status" value="2"/>
</dbReference>